<evidence type="ECO:0000256" key="4">
    <source>
        <dbReference type="ARBA" id="ARBA00022898"/>
    </source>
</evidence>
<protein>
    <submittedName>
        <fullName evidence="8">Aminotransferase class V-fold PLP-dependent enzyme</fullName>
    </submittedName>
</protein>
<evidence type="ECO:0000313" key="9">
    <source>
        <dbReference type="Proteomes" id="UP000886887"/>
    </source>
</evidence>
<evidence type="ECO:0000259" key="7">
    <source>
        <dbReference type="Pfam" id="PF03711"/>
    </source>
</evidence>
<reference evidence="8" key="2">
    <citation type="journal article" date="2021" name="PeerJ">
        <title>Extensive microbial diversity within the chicken gut microbiome revealed by metagenomics and culture.</title>
        <authorList>
            <person name="Gilroy R."/>
            <person name="Ravi A."/>
            <person name="Getino M."/>
            <person name="Pursley I."/>
            <person name="Horton D.L."/>
            <person name="Alikhan N.F."/>
            <person name="Baker D."/>
            <person name="Gharbi K."/>
            <person name="Hall N."/>
            <person name="Watson M."/>
            <person name="Adriaenssens E.M."/>
            <person name="Foster-Nyarko E."/>
            <person name="Jarju S."/>
            <person name="Secka A."/>
            <person name="Antonio M."/>
            <person name="Oren A."/>
            <person name="Chaudhuri R.R."/>
            <person name="La Ragione R."/>
            <person name="Hildebrand F."/>
            <person name="Pallen M.J."/>
        </authorList>
    </citation>
    <scope>NUCLEOTIDE SEQUENCE</scope>
    <source>
        <strain evidence="8">ChiSxjej2B14-6234</strain>
    </source>
</reference>
<feature type="domain" description="Orn/Lys/Arg decarboxylase C-terminal" evidence="7">
    <location>
        <begin position="394"/>
        <end position="431"/>
    </location>
</feature>
<dbReference type="SUPFAM" id="SSF55904">
    <property type="entry name" value="Ornithine decarboxylase C-terminal domain"/>
    <property type="match status" value="1"/>
</dbReference>
<name>A0A9D0ZC36_9FIRM</name>
<dbReference type="Pfam" id="PF03711">
    <property type="entry name" value="OKR_DC_1_C"/>
    <property type="match status" value="1"/>
</dbReference>
<dbReference type="InterPro" id="IPR052357">
    <property type="entry name" value="Orn_Lys_Arg_decarboxylase-I"/>
</dbReference>
<dbReference type="InterPro" id="IPR015421">
    <property type="entry name" value="PyrdxlP-dep_Trfase_major"/>
</dbReference>
<dbReference type="InterPro" id="IPR008286">
    <property type="entry name" value="Prn/Lys/Arg_de-COase_C"/>
</dbReference>
<evidence type="ECO:0000259" key="6">
    <source>
        <dbReference type="Pfam" id="PF01276"/>
    </source>
</evidence>
<dbReference type="Pfam" id="PF01276">
    <property type="entry name" value="OKR_DC_1"/>
    <property type="match status" value="1"/>
</dbReference>
<evidence type="ECO:0000256" key="1">
    <source>
        <dbReference type="ARBA" id="ARBA00001933"/>
    </source>
</evidence>
<keyword evidence="5" id="KW-0456">Lyase</keyword>
<dbReference type="SUPFAM" id="SSF53383">
    <property type="entry name" value="PLP-dependent transferases"/>
    <property type="match status" value="1"/>
</dbReference>
<keyword evidence="8" id="KW-0032">Aminotransferase</keyword>
<dbReference type="PANTHER" id="PTHR43277:SF4">
    <property type="entry name" value="ARGININE DECARBOXYLASE"/>
    <property type="match status" value="1"/>
</dbReference>
<sequence>MPQAETPLLDMLHAAEGRVRLHMPGHKGRLPEAWLRAALDTTEIARTDDLFSPSDGIARAQALYAAACGARSTIFLTGGSTAGVLAMLLYAAAPGGEVILPRNAHHSAMSACVWGDLSPVFVQPRLTPDGAPYLTAQDVLRTMDAHPRAKAVLLTRPDYYGICAQMAPVAARCHERGVLLCVDEAHGAHLPWQGEPQSAGALGADLWVQSAHKTLPALTGAAVLHAGAGVDAARLLRTVRMVHTSSPSFLAMGTLDGARALMDERGTELLERLHARIGAFWDRARAAGYASAHDAWKALGLACDPTRIVVDCTPRGLTGWRAQELLDGLGIDAEMADDRRVVFIPSVMDEADWLERAARALASLPACGEAHAPVCAPPPLPMRAMRVREAALAPQENVPLSRAAGRVAAVSAGLYPPGVPLVTPGEEIPQEVVETMLRAAPRWRFGLQDDQIPCVRE</sequence>
<dbReference type="EMBL" id="DVFJ01000038">
    <property type="protein sequence ID" value="HIQ72788.1"/>
    <property type="molecule type" value="Genomic_DNA"/>
</dbReference>
<feature type="domain" description="Orn/Lys/Arg decarboxylases family 1 pyridoxal-P attachment site" evidence="6">
    <location>
        <begin position="40"/>
        <end position="279"/>
    </location>
</feature>
<dbReference type="GO" id="GO:0016831">
    <property type="term" value="F:carboxy-lyase activity"/>
    <property type="evidence" value="ECO:0007669"/>
    <property type="project" value="UniProtKB-KW"/>
</dbReference>
<comment type="caution">
    <text evidence="8">The sequence shown here is derived from an EMBL/GenBank/DDBJ whole genome shotgun (WGS) entry which is preliminary data.</text>
</comment>
<keyword evidence="3" id="KW-0210">Decarboxylase</keyword>
<evidence type="ECO:0000256" key="2">
    <source>
        <dbReference type="ARBA" id="ARBA00010671"/>
    </source>
</evidence>
<dbReference type="Gene3D" id="3.90.100.10">
    <property type="entry name" value="Orn/Lys/Arg decarboxylase, C-terminal domain"/>
    <property type="match status" value="1"/>
</dbReference>
<dbReference type="GO" id="GO:0008483">
    <property type="term" value="F:transaminase activity"/>
    <property type="evidence" value="ECO:0007669"/>
    <property type="project" value="UniProtKB-KW"/>
</dbReference>
<dbReference type="AlphaFoldDB" id="A0A9D0ZC36"/>
<dbReference type="PANTHER" id="PTHR43277">
    <property type="entry name" value="ARGININE DECARBOXYLASE"/>
    <property type="match status" value="1"/>
</dbReference>
<accession>A0A9D0ZC36</accession>
<proteinExistence type="inferred from homology"/>
<comment type="similarity">
    <text evidence="2">Belongs to the Orn/Lys/Arg decarboxylase class-I family.</text>
</comment>
<gene>
    <name evidence="8" type="ORF">IAB73_11335</name>
</gene>
<dbReference type="Gene3D" id="3.40.640.10">
    <property type="entry name" value="Type I PLP-dependent aspartate aminotransferase-like (Major domain)"/>
    <property type="match status" value="1"/>
</dbReference>
<evidence type="ECO:0000256" key="3">
    <source>
        <dbReference type="ARBA" id="ARBA00022793"/>
    </source>
</evidence>
<dbReference type="Proteomes" id="UP000886887">
    <property type="component" value="Unassembled WGS sequence"/>
</dbReference>
<comment type="cofactor">
    <cofactor evidence="1">
        <name>pyridoxal 5'-phosphate</name>
        <dbReference type="ChEBI" id="CHEBI:597326"/>
    </cofactor>
</comment>
<organism evidence="8 9">
    <name type="scientific">Candidatus Onthenecus intestinigallinarum</name>
    <dbReference type="NCBI Taxonomy" id="2840875"/>
    <lineage>
        <taxon>Bacteria</taxon>
        <taxon>Bacillati</taxon>
        <taxon>Bacillota</taxon>
        <taxon>Clostridia</taxon>
        <taxon>Eubacteriales</taxon>
        <taxon>Candidatus Onthenecus</taxon>
    </lineage>
</organism>
<keyword evidence="4" id="KW-0663">Pyridoxal phosphate</keyword>
<reference evidence="8" key="1">
    <citation type="submission" date="2020-10" db="EMBL/GenBank/DDBJ databases">
        <authorList>
            <person name="Gilroy R."/>
        </authorList>
    </citation>
    <scope>NUCLEOTIDE SEQUENCE</scope>
    <source>
        <strain evidence="8">ChiSxjej2B14-6234</strain>
    </source>
</reference>
<dbReference type="InterPro" id="IPR015424">
    <property type="entry name" value="PyrdxlP-dep_Trfase"/>
</dbReference>
<dbReference type="InterPro" id="IPR036633">
    <property type="entry name" value="Prn/Lys/Arg_de-COase_C_sf"/>
</dbReference>
<evidence type="ECO:0000313" key="8">
    <source>
        <dbReference type="EMBL" id="HIQ72788.1"/>
    </source>
</evidence>
<evidence type="ECO:0000256" key="5">
    <source>
        <dbReference type="ARBA" id="ARBA00023239"/>
    </source>
</evidence>
<keyword evidence="8" id="KW-0808">Transferase</keyword>
<dbReference type="InterPro" id="IPR000310">
    <property type="entry name" value="Orn/Lys/Arg_deCO2ase_major_dom"/>
</dbReference>